<dbReference type="AlphaFoldDB" id="A0A378MHT1"/>
<evidence type="ECO:0000313" key="3">
    <source>
        <dbReference type="EMBL" id="STY43345.1"/>
    </source>
</evidence>
<dbReference type="Proteomes" id="UP000254879">
    <property type="component" value="Unassembled WGS sequence"/>
</dbReference>
<evidence type="ECO:0000259" key="2">
    <source>
        <dbReference type="SMART" id="SM00646"/>
    </source>
</evidence>
<dbReference type="GO" id="GO:0030288">
    <property type="term" value="C:outer membrane-bounded periplasmic space"/>
    <property type="evidence" value="ECO:0007669"/>
    <property type="project" value="TreeGrafter"/>
</dbReference>
<name>A0A378MHT1_LISGR</name>
<dbReference type="EMBL" id="UGPG01000001">
    <property type="protein sequence ID" value="STY43345.1"/>
    <property type="molecule type" value="Genomic_DNA"/>
</dbReference>
<proteinExistence type="predicted"/>
<feature type="domain" description="MurNAc-LAA" evidence="2">
    <location>
        <begin position="61"/>
        <end position="171"/>
    </location>
</feature>
<dbReference type="Pfam" id="PF01520">
    <property type="entry name" value="Amidase_3"/>
    <property type="match status" value="1"/>
</dbReference>
<dbReference type="PANTHER" id="PTHR30404">
    <property type="entry name" value="N-ACETYLMURAMOYL-L-ALANINE AMIDASE"/>
    <property type="match status" value="1"/>
</dbReference>
<dbReference type="EC" id="3.5.1.28" evidence="3"/>
<dbReference type="InterPro" id="IPR050695">
    <property type="entry name" value="N-acetylmuramoyl_amidase_3"/>
</dbReference>
<gene>
    <name evidence="3" type="primary">lytC</name>
    <name evidence="3" type="ORF">NCTC10815_00637</name>
</gene>
<dbReference type="InterPro" id="IPR002508">
    <property type="entry name" value="MurNAc-LAA_cat"/>
</dbReference>
<dbReference type="SUPFAM" id="SSF53187">
    <property type="entry name" value="Zn-dependent exopeptidases"/>
    <property type="match status" value="1"/>
</dbReference>
<evidence type="ECO:0000313" key="4">
    <source>
        <dbReference type="Proteomes" id="UP000254879"/>
    </source>
</evidence>
<dbReference type="PANTHER" id="PTHR30404:SF7">
    <property type="entry name" value="CELL WALL AMIDASE LYTH-RELATED"/>
    <property type="match status" value="1"/>
</dbReference>
<reference evidence="3 4" key="1">
    <citation type="submission" date="2018-06" db="EMBL/GenBank/DDBJ databases">
        <authorList>
            <consortium name="Pathogen Informatics"/>
            <person name="Doyle S."/>
        </authorList>
    </citation>
    <scope>NUCLEOTIDE SEQUENCE [LARGE SCALE GENOMIC DNA]</scope>
    <source>
        <strain evidence="4">NCTC 10815</strain>
    </source>
</reference>
<evidence type="ECO:0000256" key="1">
    <source>
        <dbReference type="SAM" id="MobiDB-lite"/>
    </source>
</evidence>
<organism evidence="3 4">
    <name type="scientific">Listeria grayi</name>
    <name type="common">Listeria murrayi</name>
    <dbReference type="NCBI Taxonomy" id="1641"/>
    <lineage>
        <taxon>Bacteria</taxon>
        <taxon>Bacillati</taxon>
        <taxon>Bacillota</taxon>
        <taxon>Bacilli</taxon>
        <taxon>Bacillales</taxon>
        <taxon>Listeriaceae</taxon>
        <taxon>Listeria</taxon>
    </lineage>
</organism>
<dbReference type="GO" id="GO:0008745">
    <property type="term" value="F:N-acetylmuramoyl-L-alanine amidase activity"/>
    <property type="evidence" value="ECO:0007669"/>
    <property type="project" value="UniProtKB-EC"/>
</dbReference>
<accession>A0A378MHT1</accession>
<keyword evidence="3" id="KW-0378">Hydrolase</keyword>
<feature type="region of interest" description="Disordered" evidence="1">
    <location>
        <begin position="1"/>
        <end position="21"/>
    </location>
</feature>
<dbReference type="CDD" id="cd02696">
    <property type="entry name" value="MurNAc-LAA"/>
    <property type="match status" value="1"/>
</dbReference>
<dbReference type="Gene3D" id="3.40.630.40">
    <property type="entry name" value="Zn-dependent exopeptidases"/>
    <property type="match status" value="1"/>
</dbReference>
<sequence>MIVLDPGHGGNDPGTRGSDGIKEKNMTLKMANVVADKLRSSGAKVILTRSTDEYISLKSRADQSYEDKADAFISLHFDSNEEDDASVSGQTTYYYHNRDKELAFSVNQALGKELPTPNRGTRVGDFYVLRENTQPSILLELGYLSSQKDEQNITSPGYRTQVANAVYDGLSNYFAN</sequence>
<dbReference type="SMART" id="SM00646">
    <property type="entry name" value="Ami_3"/>
    <property type="match status" value="1"/>
</dbReference>
<dbReference type="GO" id="GO:0009253">
    <property type="term" value="P:peptidoglycan catabolic process"/>
    <property type="evidence" value="ECO:0007669"/>
    <property type="project" value="InterPro"/>
</dbReference>
<protein>
    <submittedName>
        <fullName evidence="3">N-acetylmuramoyl-L-alanine amidase LytC</fullName>
        <ecNumber evidence="3">3.5.1.28</ecNumber>
    </submittedName>
</protein>